<dbReference type="EMBL" id="JAMOIL010000013">
    <property type="protein sequence ID" value="MCM0620972.1"/>
    <property type="molecule type" value="Genomic_DNA"/>
</dbReference>
<accession>A0A9X2D8W6</accession>
<dbReference type="Pfam" id="PF00583">
    <property type="entry name" value="Acetyltransf_1"/>
    <property type="match status" value="1"/>
</dbReference>
<gene>
    <name evidence="3" type="ORF">M8330_11785</name>
</gene>
<dbReference type="PROSITE" id="PS51186">
    <property type="entry name" value="GNAT"/>
    <property type="match status" value="1"/>
</dbReference>
<reference evidence="3" key="1">
    <citation type="submission" date="2022-05" db="EMBL/GenBank/DDBJ databases">
        <authorList>
            <person name="Tuo L."/>
        </authorList>
    </citation>
    <scope>NUCLEOTIDE SEQUENCE</scope>
    <source>
        <strain evidence="3">BSK12Z-4</strain>
    </source>
</reference>
<feature type="compositionally biased region" description="Basic and acidic residues" evidence="1">
    <location>
        <begin position="202"/>
        <end position="217"/>
    </location>
</feature>
<protein>
    <submittedName>
        <fullName evidence="3">GNAT family N-acetyltransferase</fullName>
    </submittedName>
</protein>
<dbReference type="SUPFAM" id="SSF55729">
    <property type="entry name" value="Acyl-CoA N-acyltransferases (Nat)"/>
    <property type="match status" value="1"/>
</dbReference>
<dbReference type="GO" id="GO:0016747">
    <property type="term" value="F:acyltransferase activity, transferring groups other than amino-acyl groups"/>
    <property type="evidence" value="ECO:0007669"/>
    <property type="project" value="InterPro"/>
</dbReference>
<dbReference type="CDD" id="cd04301">
    <property type="entry name" value="NAT_SF"/>
    <property type="match status" value="1"/>
</dbReference>
<name>A0A9X2D8W6_9ACTN</name>
<dbReference type="Gene3D" id="3.40.630.30">
    <property type="match status" value="1"/>
</dbReference>
<evidence type="ECO:0000259" key="2">
    <source>
        <dbReference type="PROSITE" id="PS51186"/>
    </source>
</evidence>
<feature type="region of interest" description="Disordered" evidence="1">
    <location>
        <begin position="197"/>
        <end position="217"/>
    </location>
</feature>
<dbReference type="RefSeq" id="WP_250827482.1">
    <property type="nucleotide sequence ID" value="NZ_JAMOIL010000013.1"/>
</dbReference>
<evidence type="ECO:0000313" key="4">
    <source>
        <dbReference type="Proteomes" id="UP001139485"/>
    </source>
</evidence>
<evidence type="ECO:0000313" key="3">
    <source>
        <dbReference type="EMBL" id="MCM0620972.1"/>
    </source>
</evidence>
<comment type="caution">
    <text evidence="3">The sequence shown here is derived from an EMBL/GenBank/DDBJ whole genome shotgun (WGS) entry which is preliminary data.</text>
</comment>
<dbReference type="InterPro" id="IPR016181">
    <property type="entry name" value="Acyl_CoA_acyltransferase"/>
</dbReference>
<dbReference type="Proteomes" id="UP001139485">
    <property type="component" value="Unassembled WGS sequence"/>
</dbReference>
<dbReference type="InterPro" id="IPR000182">
    <property type="entry name" value="GNAT_dom"/>
</dbReference>
<keyword evidence="4" id="KW-1185">Reference proteome</keyword>
<dbReference type="AlphaFoldDB" id="A0A9X2D8W6"/>
<proteinExistence type="predicted"/>
<sequence length="217" mass="23329">MARRGVPLTLDRLEATGSPCARCLFWELDPVRRDRVAEDERAEEKQALVSERLREWGSCGRVLLVDGVEVAHVLYAPAGHLPGAGAFPTAPAGEDAVLLAGLWVHPDHRGGGLGRMLVQQAARDLVGRGVRALEAFGSHGSAPGCAAPAEFLARVGFRTVRPHPVAPRMRMDLRTALTWREEVEAALGRLAGVVRPAPAPAPERRVPAVRRDDGDAD</sequence>
<evidence type="ECO:0000256" key="1">
    <source>
        <dbReference type="SAM" id="MobiDB-lite"/>
    </source>
</evidence>
<feature type="domain" description="N-acetyltransferase" evidence="2">
    <location>
        <begin position="23"/>
        <end position="174"/>
    </location>
</feature>
<organism evidence="3 4">
    <name type="scientific">Nocardioides bruguierae</name>
    <dbReference type="NCBI Taxonomy" id="2945102"/>
    <lineage>
        <taxon>Bacteria</taxon>
        <taxon>Bacillati</taxon>
        <taxon>Actinomycetota</taxon>
        <taxon>Actinomycetes</taxon>
        <taxon>Propionibacteriales</taxon>
        <taxon>Nocardioidaceae</taxon>
        <taxon>Nocardioides</taxon>
    </lineage>
</organism>